<reference evidence="4 5" key="1">
    <citation type="journal article" date="2016" name="Mol. Biol. Evol.">
        <title>Comparative Genomics of Early-Diverging Mushroom-Forming Fungi Provides Insights into the Origins of Lignocellulose Decay Capabilities.</title>
        <authorList>
            <person name="Nagy L.G."/>
            <person name="Riley R."/>
            <person name="Tritt A."/>
            <person name="Adam C."/>
            <person name="Daum C."/>
            <person name="Floudas D."/>
            <person name="Sun H."/>
            <person name="Yadav J.S."/>
            <person name="Pangilinan J."/>
            <person name="Larsson K.H."/>
            <person name="Matsuura K."/>
            <person name="Barry K."/>
            <person name="Labutti K."/>
            <person name="Kuo R."/>
            <person name="Ohm R.A."/>
            <person name="Bhattacharya S.S."/>
            <person name="Shirouzu T."/>
            <person name="Yoshinaga Y."/>
            <person name="Martin F.M."/>
            <person name="Grigoriev I.V."/>
            <person name="Hibbett D.S."/>
        </authorList>
    </citation>
    <scope>NUCLEOTIDE SEQUENCE [LARGE SCALE GENOMIC DNA]</scope>
    <source>
        <strain evidence="4 5">TUFC12733</strain>
    </source>
</reference>
<evidence type="ECO:0000259" key="3">
    <source>
        <dbReference type="SMART" id="SM00822"/>
    </source>
</evidence>
<dbReference type="PANTHER" id="PTHR10366:SF564">
    <property type="entry name" value="STEROL-4-ALPHA-CARBOXYLATE 3-DEHYDROGENASE, DECARBOXYLATING"/>
    <property type="match status" value="1"/>
</dbReference>
<accession>A0A167QVW0</accession>
<dbReference type="InterPro" id="IPR057326">
    <property type="entry name" value="KR_dom"/>
</dbReference>
<evidence type="ECO:0000313" key="5">
    <source>
        <dbReference type="Proteomes" id="UP000076738"/>
    </source>
</evidence>
<keyword evidence="5" id="KW-1185">Reference proteome</keyword>
<name>A0A167QVW0_CALVF</name>
<dbReference type="Pfam" id="PF01370">
    <property type="entry name" value="Epimerase"/>
    <property type="match status" value="1"/>
</dbReference>
<dbReference type="PANTHER" id="PTHR10366">
    <property type="entry name" value="NAD DEPENDENT EPIMERASE/DEHYDRATASE"/>
    <property type="match status" value="1"/>
</dbReference>
<keyword evidence="1" id="KW-0560">Oxidoreductase</keyword>
<dbReference type="EMBL" id="KV417270">
    <property type="protein sequence ID" value="KZP00298.1"/>
    <property type="molecule type" value="Genomic_DNA"/>
</dbReference>
<proteinExistence type="inferred from homology"/>
<sequence>MTLEVVLVTGATGFLGAATVLDLLQRGYRVRAVARSQSKADQFSVPPETRDRIQWFTIPDLATPGAFDAALQDVDYVIHVASPVLFDFTDNKRDMLDPAIEGTMNLLRAAAEVPQVKHVVITSSLSAVMINPKDGHKYTEDDWNNSTYEEAAECPPGKQGFVYCASKALAEKAAWKFVVDDGAPFGLTVFCPPMIYGPPYQPFKSMDELNHSCVQIWNSISGGKGQSLLTSWPEGAPWIDVRDLATLHVDALKNPTAKNQRYLLAAGFITHSQATHIAASAFPEQAHRMAKSDNLPPTANWGVDSSKVERDFGIRWRTAEACIGDMAGLLYGKEREFSGRM</sequence>
<dbReference type="InterPro" id="IPR001509">
    <property type="entry name" value="Epimerase_deHydtase"/>
</dbReference>
<dbReference type="CDD" id="cd05227">
    <property type="entry name" value="AR_SDR_e"/>
    <property type="match status" value="1"/>
</dbReference>
<evidence type="ECO:0000256" key="1">
    <source>
        <dbReference type="ARBA" id="ARBA00023002"/>
    </source>
</evidence>
<evidence type="ECO:0000256" key="2">
    <source>
        <dbReference type="ARBA" id="ARBA00023445"/>
    </source>
</evidence>
<evidence type="ECO:0000313" key="4">
    <source>
        <dbReference type="EMBL" id="KZP00298.1"/>
    </source>
</evidence>
<feature type="domain" description="Ketoreductase" evidence="3">
    <location>
        <begin position="4"/>
        <end position="198"/>
    </location>
</feature>
<dbReference type="AlphaFoldDB" id="A0A167QVW0"/>
<dbReference type="SMART" id="SM00822">
    <property type="entry name" value="PKS_KR"/>
    <property type="match status" value="1"/>
</dbReference>
<dbReference type="GO" id="GO:0016616">
    <property type="term" value="F:oxidoreductase activity, acting on the CH-OH group of donors, NAD or NADP as acceptor"/>
    <property type="evidence" value="ECO:0007669"/>
    <property type="project" value="TreeGrafter"/>
</dbReference>
<dbReference type="OrthoDB" id="2735536at2759"/>
<dbReference type="STRING" id="1330018.A0A167QVW0"/>
<dbReference type="InterPro" id="IPR050425">
    <property type="entry name" value="NAD(P)_dehydrat-like"/>
</dbReference>
<dbReference type="Gene3D" id="3.40.50.720">
    <property type="entry name" value="NAD(P)-binding Rossmann-like Domain"/>
    <property type="match status" value="1"/>
</dbReference>
<protein>
    <submittedName>
        <fullName evidence="4">NAD dependent epimerase/dehydratase</fullName>
    </submittedName>
</protein>
<dbReference type="Proteomes" id="UP000076738">
    <property type="component" value="Unassembled WGS sequence"/>
</dbReference>
<dbReference type="InterPro" id="IPR036291">
    <property type="entry name" value="NAD(P)-bd_dom_sf"/>
</dbReference>
<comment type="similarity">
    <text evidence="2">Belongs to the NAD(P)-dependent epimerase/dehydratase family. Dihydroflavonol-4-reductase subfamily.</text>
</comment>
<organism evidence="4 5">
    <name type="scientific">Calocera viscosa (strain TUFC12733)</name>
    <dbReference type="NCBI Taxonomy" id="1330018"/>
    <lineage>
        <taxon>Eukaryota</taxon>
        <taxon>Fungi</taxon>
        <taxon>Dikarya</taxon>
        <taxon>Basidiomycota</taxon>
        <taxon>Agaricomycotina</taxon>
        <taxon>Dacrymycetes</taxon>
        <taxon>Dacrymycetales</taxon>
        <taxon>Dacrymycetaceae</taxon>
        <taxon>Calocera</taxon>
    </lineage>
</organism>
<gene>
    <name evidence="4" type="ORF">CALVIDRAFT_560878</name>
</gene>
<dbReference type="SUPFAM" id="SSF51735">
    <property type="entry name" value="NAD(P)-binding Rossmann-fold domains"/>
    <property type="match status" value="1"/>
</dbReference>